<keyword evidence="3" id="KW-1185">Reference proteome</keyword>
<gene>
    <name evidence="2" type="ORF">SAMN04515666_102284</name>
</gene>
<evidence type="ECO:0000313" key="3">
    <source>
        <dbReference type="Proteomes" id="UP000199664"/>
    </source>
</evidence>
<dbReference type="EMBL" id="FOAN01000002">
    <property type="protein sequence ID" value="SEK88995.1"/>
    <property type="molecule type" value="Genomic_DNA"/>
</dbReference>
<dbReference type="Proteomes" id="UP000199664">
    <property type="component" value="Unassembled WGS sequence"/>
</dbReference>
<dbReference type="OrthoDB" id="8162269at2"/>
<sequence>MRRILLPLLAALFGSAGIASAATDCRSALTGRWATKGDVAMGPMKVKVDNLDAYNADGSFRAVRRFVNQEGKWEEQVTSGQWTTKPGAGAGECVLEMSSKSEFGNSSSSTTVTVVDRNTFRSFGVDAKRVR</sequence>
<feature type="signal peptide" evidence="1">
    <location>
        <begin position="1"/>
        <end position="21"/>
    </location>
</feature>
<protein>
    <submittedName>
        <fullName evidence="2">Uncharacterized protein</fullName>
    </submittedName>
</protein>
<dbReference type="STRING" id="1036779.SAMN04515666_102284"/>
<name>A0A1H7KSG7_9HYPH</name>
<evidence type="ECO:0000256" key="1">
    <source>
        <dbReference type="SAM" id="SignalP"/>
    </source>
</evidence>
<reference evidence="3" key="1">
    <citation type="submission" date="2016-10" db="EMBL/GenBank/DDBJ databases">
        <authorList>
            <person name="Varghese N."/>
            <person name="Submissions S."/>
        </authorList>
    </citation>
    <scope>NUCLEOTIDE SEQUENCE [LARGE SCALE GENOMIC DNA]</scope>
    <source>
        <strain evidence="3">LMG 26383,CCUG 61248,R- 45681</strain>
    </source>
</reference>
<organism evidence="2 3">
    <name type="scientific">Bosea lupini</name>
    <dbReference type="NCBI Taxonomy" id="1036779"/>
    <lineage>
        <taxon>Bacteria</taxon>
        <taxon>Pseudomonadati</taxon>
        <taxon>Pseudomonadota</taxon>
        <taxon>Alphaproteobacteria</taxon>
        <taxon>Hyphomicrobiales</taxon>
        <taxon>Boseaceae</taxon>
        <taxon>Bosea</taxon>
    </lineage>
</organism>
<accession>A0A1H7KSG7</accession>
<evidence type="ECO:0000313" key="2">
    <source>
        <dbReference type="EMBL" id="SEK88995.1"/>
    </source>
</evidence>
<dbReference type="RefSeq" id="WP_091831187.1">
    <property type="nucleotide sequence ID" value="NZ_FOAN01000002.1"/>
</dbReference>
<keyword evidence="1" id="KW-0732">Signal</keyword>
<dbReference type="AlphaFoldDB" id="A0A1H7KSG7"/>
<proteinExistence type="predicted"/>
<feature type="chain" id="PRO_5011726026" evidence="1">
    <location>
        <begin position="22"/>
        <end position="131"/>
    </location>
</feature>